<sequence>MALFKAYIISGVLLVGSALGYPQATSEKPTLQPTPPPAKDGSPRPACEHMHQCYPWALDECQEARDMGLFIKAYCYDNYCYAICPPVFPGTLPDEIATLPPPDNIYRAEKATATIMNANQDTTFTFPLEPPVTA</sequence>
<protein>
    <recommendedName>
        <fullName evidence="5">ShKT domain-containing protein</fullName>
    </recommendedName>
</protein>
<dbReference type="Proteomes" id="UP000284375">
    <property type="component" value="Unassembled WGS sequence"/>
</dbReference>
<comment type="caution">
    <text evidence="3">The sequence shown here is derived from an EMBL/GenBank/DDBJ whole genome shotgun (WGS) entry which is preliminary data.</text>
</comment>
<gene>
    <name evidence="3" type="ORF">VSDG_05294</name>
</gene>
<feature type="region of interest" description="Disordered" evidence="1">
    <location>
        <begin position="25"/>
        <end position="45"/>
    </location>
</feature>
<evidence type="ECO:0008006" key="5">
    <source>
        <dbReference type="Google" id="ProtNLM"/>
    </source>
</evidence>
<evidence type="ECO:0000256" key="2">
    <source>
        <dbReference type="SAM" id="SignalP"/>
    </source>
</evidence>
<organism evidence="3 4">
    <name type="scientific">Cytospora chrysosperma</name>
    <name type="common">Cytospora canker fungus</name>
    <name type="synonym">Sphaeria chrysosperma</name>
    <dbReference type="NCBI Taxonomy" id="252740"/>
    <lineage>
        <taxon>Eukaryota</taxon>
        <taxon>Fungi</taxon>
        <taxon>Dikarya</taxon>
        <taxon>Ascomycota</taxon>
        <taxon>Pezizomycotina</taxon>
        <taxon>Sordariomycetes</taxon>
        <taxon>Sordariomycetidae</taxon>
        <taxon>Diaporthales</taxon>
        <taxon>Cytosporaceae</taxon>
        <taxon>Cytospora</taxon>
    </lineage>
</organism>
<evidence type="ECO:0000313" key="4">
    <source>
        <dbReference type="Proteomes" id="UP000284375"/>
    </source>
</evidence>
<proteinExistence type="predicted"/>
<feature type="chain" id="PRO_5019216968" description="ShKT domain-containing protein" evidence="2">
    <location>
        <begin position="21"/>
        <end position="134"/>
    </location>
</feature>
<name>A0A423VWX3_CYTCH</name>
<dbReference type="OrthoDB" id="5245126at2759"/>
<feature type="signal peptide" evidence="2">
    <location>
        <begin position="1"/>
        <end position="20"/>
    </location>
</feature>
<reference evidence="3 4" key="1">
    <citation type="submission" date="2015-09" db="EMBL/GenBank/DDBJ databases">
        <title>Host preference determinants of Valsa canker pathogens revealed by comparative genomics.</title>
        <authorList>
            <person name="Yin Z."/>
            <person name="Huang L."/>
        </authorList>
    </citation>
    <scope>NUCLEOTIDE SEQUENCE [LARGE SCALE GENOMIC DNA]</scope>
    <source>
        <strain evidence="3 4">YSFL</strain>
    </source>
</reference>
<dbReference type="EMBL" id="LJZO01000023">
    <property type="protein sequence ID" value="ROV95578.1"/>
    <property type="molecule type" value="Genomic_DNA"/>
</dbReference>
<keyword evidence="2" id="KW-0732">Signal</keyword>
<evidence type="ECO:0000313" key="3">
    <source>
        <dbReference type="EMBL" id="ROV95578.1"/>
    </source>
</evidence>
<evidence type="ECO:0000256" key="1">
    <source>
        <dbReference type="SAM" id="MobiDB-lite"/>
    </source>
</evidence>
<accession>A0A423VWX3</accession>
<dbReference type="AlphaFoldDB" id="A0A423VWX3"/>
<keyword evidence="4" id="KW-1185">Reference proteome</keyword>